<sequence>MSNIINNKSLFTVDDEQPHQAGEDFYNDGAPIFDVYDDEEPSMAVLAAAMKKEYFTLLGEIHEEVKKMVHYWEDRASTWSMKMKTLKKPHQPAKQIVEVKADLQVPEESQQTIKRSTTLPPRCRQDRPVPVRRHHPTPQARKPRKLSRSNLSKPRFGFSSTKSPQHAKPPRFPYLQWRFQISTHILLSFAEEVLSLAGRIGTNGKRPFDRGRAKLVRERERDDGSYHPFSFIRLEDSVCTSL</sequence>
<evidence type="ECO:0000313" key="2">
    <source>
        <dbReference type="EMBL" id="JAU39744.1"/>
    </source>
</evidence>
<dbReference type="EMBL" id="GEVK01013088">
    <property type="protein sequence ID" value="JAU39744.1"/>
    <property type="molecule type" value="Transcribed_RNA"/>
</dbReference>
<feature type="compositionally biased region" description="Polar residues" evidence="1">
    <location>
        <begin position="148"/>
        <end position="164"/>
    </location>
</feature>
<dbReference type="AlphaFoldDB" id="A0A1J3FB73"/>
<proteinExistence type="predicted"/>
<feature type="compositionally biased region" description="Polar residues" evidence="1">
    <location>
        <begin position="107"/>
        <end position="119"/>
    </location>
</feature>
<name>A0A1J3FB73_NOCCA</name>
<gene>
    <name evidence="2" type="ORF">LC_TR7399_c16_g1_i1_g.25677</name>
</gene>
<evidence type="ECO:0000256" key="1">
    <source>
        <dbReference type="SAM" id="MobiDB-lite"/>
    </source>
</evidence>
<accession>A0A1J3FB73</accession>
<feature type="compositionally biased region" description="Basic residues" evidence="1">
    <location>
        <begin position="130"/>
        <end position="147"/>
    </location>
</feature>
<protein>
    <submittedName>
        <fullName evidence="2">Uncharacterized protein</fullName>
    </submittedName>
</protein>
<organism evidence="2">
    <name type="scientific">Noccaea caerulescens</name>
    <name type="common">Alpine penny-cress</name>
    <name type="synonym">Thlaspi caerulescens</name>
    <dbReference type="NCBI Taxonomy" id="107243"/>
    <lineage>
        <taxon>Eukaryota</taxon>
        <taxon>Viridiplantae</taxon>
        <taxon>Streptophyta</taxon>
        <taxon>Embryophyta</taxon>
        <taxon>Tracheophyta</taxon>
        <taxon>Spermatophyta</taxon>
        <taxon>Magnoliopsida</taxon>
        <taxon>eudicotyledons</taxon>
        <taxon>Gunneridae</taxon>
        <taxon>Pentapetalae</taxon>
        <taxon>rosids</taxon>
        <taxon>malvids</taxon>
        <taxon>Brassicales</taxon>
        <taxon>Brassicaceae</taxon>
        <taxon>Coluteocarpeae</taxon>
        <taxon>Noccaea</taxon>
    </lineage>
</organism>
<reference evidence="2" key="1">
    <citation type="submission" date="2016-07" db="EMBL/GenBank/DDBJ databases">
        <title>De novo transcriptome assembly of four accessions of the metal hyperaccumulator plant Noccaea caerulescens.</title>
        <authorList>
            <person name="Blande D."/>
            <person name="Halimaa P."/>
            <person name="Tervahauta A.I."/>
            <person name="Aarts M.G."/>
            <person name="Karenlampi S.O."/>
        </authorList>
    </citation>
    <scope>NUCLEOTIDE SEQUENCE</scope>
</reference>
<feature type="region of interest" description="Disordered" evidence="1">
    <location>
        <begin position="105"/>
        <end position="169"/>
    </location>
</feature>